<dbReference type="AlphaFoldDB" id="A0AAN8BVA1"/>
<protein>
    <submittedName>
        <fullName evidence="1">Uncharacterized protein</fullName>
    </submittedName>
</protein>
<evidence type="ECO:0000313" key="2">
    <source>
        <dbReference type="Proteomes" id="UP001335648"/>
    </source>
</evidence>
<sequence>MIYGGLLPPVEYGCTGEVFTPESSRRDRVDPRFGLGLLPPGVCCCAEEDFTTAGACFSPVLVLLLQRPAFTLGISRRDRSASTLLFSPVLCCCADFAPGTSRILCAGLGKWPISGFCCAC</sequence>
<comment type="caution">
    <text evidence="1">The sequence shown here is derived from an EMBL/GenBank/DDBJ whole genome shotgun (WGS) entry which is preliminary data.</text>
</comment>
<accession>A0AAN8BVA1</accession>
<dbReference type="EMBL" id="JAULUE010002056">
    <property type="protein sequence ID" value="KAK5890913.1"/>
    <property type="molecule type" value="Genomic_DNA"/>
</dbReference>
<reference evidence="1 2" key="1">
    <citation type="journal article" date="2023" name="Mol. Biol. Evol.">
        <title>Genomics of Secondarily Temperate Adaptation in the Only Non-Antarctic Icefish.</title>
        <authorList>
            <person name="Rivera-Colon A.G."/>
            <person name="Rayamajhi N."/>
            <person name="Minhas B.F."/>
            <person name="Madrigal G."/>
            <person name="Bilyk K.T."/>
            <person name="Yoon V."/>
            <person name="Hune M."/>
            <person name="Gregory S."/>
            <person name="Cheng C.H.C."/>
            <person name="Catchen J.M."/>
        </authorList>
    </citation>
    <scope>NUCLEOTIDE SEQUENCE [LARGE SCALE GENOMIC DNA]</scope>
    <source>
        <strain evidence="1">JC2023a</strain>
    </source>
</reference>
<dbReference type="Proteomes" id="UP001335648">
    <property type="component" value="Unassembled WGS sequence"/>
</dbReference>
<organism evidence="1 2">
    <name type="scientific">Champsocephalus esox</name>
    <name type="common">pike icefish</name>
    <dbReference type="NCBI Taxonomy" id="159716"/>
    <lineage>
        <taxon>Eukaryota</taxon>
        <taxon>Metazoa</taxon>
        <taxon>Chordata</taxon>
        <taxon>Craniata</taxon>
        <taxon>Vertebrata</taxon>
        <taxon>Euteleostomi</taxon>
        <taxon>Actinopterygii</taxon>
        <taxon>Neopterygii</taxon>
        <taxon>Teleostei</taxon>
        <taxon>Neoteleostei</taxon>
        <taxon>Acanthomorphata</taxon>
        <taxon>Eupercaria</taxon>
        <taxon>Perciformes</taxon>
        <taxon>Notothenioidei</taxon>
        <taxon>Channichthyidae</taxon>
        <taxon>Champsocephalus</taxon>
    </lineage>
</organism>
<keyword evidence="2" id="KW-1185">Reference proteome</keyword>
<gene>
    <name evidence="1" type="ORF">CesoFtcFv8_014389</name>
</gene>
<proteinExistence type="predicted"/>
<evidence type="ECO:0000313" key="1">
    <source>
        <dbReference type="EMBL" id="KAK5890913.1"/>
    </source>
</evidence>
<name>A0AAN8BVA1_9TELE</name>